<dbReference type="Pfam" id="PF03816">
    <property type="entry name" value="LytR_cpsA_psr"/>
    <property type="match status" value="1"/>
</dbReference>
<dbReference type="EMBL" id="JBHSXX010000001">
    <property type="protein sequence ID" value="MFC6871115.1"/>
    <property type="molecule type" value="Genomic_DNA"/>
</dbReference>
<dbReference type="NCBIfam" id="TIGR00350">
    <property type="entry name" value="lytR_cpsA_psr"/>
    <property type="match status" value="1"/>
</dbReference>
<feature type="region of interest" description="Disordered" evidence="2">
    <location>
        <begin position="355"/>
        <end position="420"/>
    </location>
</feature>
<evidence type="ECO:0000256" key="1">
    <source>
        <dbReference type="ARBA" id="ARBA00006068"/>
    </source>
</evidence>
<dbReference type="InterPro" id="IPR004474">
    <property type="entry name" value="LytR_CpsA_psr"/>
</dbReference>
<feature type="chain" id="PRO_5045810930" evidence="3">
    <location>
        <begin position="32"/>
        <end position="420"/>
    </location>
</feature>
<dbReference type="Gene3D" id="3.40.630.190">
    <property type="entry name" value="LCP protein"/>
    <property type="match status" value="1"/>
</dbReference>
<feature type="domain" description="Cell envelope-related transcriptional attenuator" evidence="4">
    <location>
        <begin position="102"/>
        <end position="272"/>
    </location>
</feature>
<proteinExistence type="inferred from homology"/>
<evidence type="ECO:0000313" key="6">
    <source>
        <dbReference type="Proteomes" id="UP001596337"/>
    </source>
</evidence>
<keyword evidence="3" id="KW-0732">Signal</keyword>
<keyword evidence="6" id="KW-1185">Reference proteome</keyword>
<evidence type="ECO:0000256" key="2">
    <source>
        <dbReference type="SAM" id="MobiDB-lite"/>
    </source>
</evidence>
<dbReference type="PANTHER" id="PTHR33392:SF6">
    <property type="entry name" value="POLYISOPRENYL-TEICHOIC ACID--PEPTIDOGLYCAN TEICHOIC ACID TRANSFERASE TAGU"/>
    <property type="match status" value="1"/>
</dbReference>
<reference evidence="6" key="1">
    <citation type="journal article" date="2019" name="Int. J. Syst. Evol. Microbiol.">
        <title>The Global Catalogue of Microorganisms (GCM) 10K type strain sequencing project: providing services to taxonomists for standard genome sequencing and annotation.</title>
        <authorList>
            <consortium name="The Broad Institute Genomics Platform"/>
            <consortium name="The Broad Institute Genome Sequencing Center for Infectious Disease"/>
            <person name="Wu L."/>
            <person name="Ma J."/>
        </authorList>
    </citation>
    <scope>NUCLEOTIDE SEQUENCE [LARGE SCALE GENOMIC DNA]</scope>
    <source>
        <strain evidence="6">KCTC 32255</strain>
    </source>
</reference>
<comment type="caution">
    <text evidence="5">The sequence shown here is derived from an EMBL/GenBank/DDBJ whole genome shotgun (WGS) entry which is preliminary data.</text>
</comment>
<protein>
    <submittedName>
        <fullName evidence="5">LCP family protein</fullName>
    </submittedName>
</protein>
<dbReference type="PANTHER" id="PTHR33392">
    <property type="entry name" value="POLYISOPRENYL-TEICHOIC ACID--PEPTIDOGLYCAN TEICHOIC ACID TRANSFERASE TAGU"/>
    <property type="match status" value="1"/>
</dbReference>
<evidence type="ECO:0000259" key="4">
    <source>
        <dbReference type="Pfam" id="PF03816"/>
    </source>
</evidence>
<name>A0ABW2C9C3_9PSEU</name>
<dbReference type="RefSeq" id="WP_345406254.1">
    <property type="nucleotide sequence ID" value="NZ_BAABLA010000122.1"/>
</dbReference>
<dbReference type="InterPro" id="IPR050922">
    <property type="entry name" value="LytR/CpsA/Psr_CW_biosynth"/>
</dbReference>
<evidence type="ECO:0000313" key="5">
    <source>
        <dbReference type="EMBL" id="MFC6871115.1"/>
    </source>
</evidence>
<gene>
    <name evidence="5" type="ORF">ACFQGD_28735</name>
</gene>
<comment type="similarity">
    <text evidence="1">Belongs to the LytR/CpsA/Psr (LCP) family.</text>
</comment>
<feature type="signal peptide" evidence="3">
    <location>
        <begin position="1"/>
        <end position="31"/>
    </location>
</feature>
<dbReference type="Proteomes" id="UP001596337">
    <property type="component" value="Unassembled WGS sequence"/>
</dbReference>
<accession>A0ABW2C9C3</accession>
<organism evidence="5 6">
    <name type="scientific">Haloechinothrix salitolerans</name>
    <dbReference type="NCBI Taxonomy" id="926830"/>
    <lineage>
        <taxon>Bacteria</taxon>
        <taxon>Bacillati</taxon>
        <taxon>Actinomycetota</taxon>
        <taxon>Actinomycetes</taxon>
        <taxon>Pseudonocardiales</taxon>
        <taxon>Pseudonocardiaceae</taxon>
        <taxon>Haloechinothrix</taxon>
    </lineage>
</organism>
<evidence type="ECO:0000256" key="3">
    <source>
        <dbReference type="SAM" id="SignalP"/>
    </source>
</evidence>
<sequence>MQAVKPRSRAGRMASLALRACVASLSFTVLAVTGYADVMLGSLRESVTSTPALDRVPDTPTNPDDAIDILLVGTDSRTDAQGDPLPPETLRKLRTGNEAGVRTDTIIILRLPGNGDPAHAVSIPRDSWVEVPTGGKAKITAAFNLAKQTEIQRLRDEGIEDQAFLERQSDEAGRQALIQTVQDFVDIRIDHYAEVSLLGFYLLTEAIGGVDVCLKNPVYDPKSGANFPEGHQTVSGSDALAFVRQRHNLTRGDLDRIVRQQVFLGSALNKVLSAGTLSDPTKLSQLLAAVRRSVVLDDDLDVLEFVKRLRGLAAGDVEFVTIPVVTITGRSPDGQSIVEVDVDEVREFVHELVDGHSESAAPEPSGTSAAPEPSGTSAAPEPSGTSAAPEPSDTDSGGAPAGQGTPPPEPITAGDVPCVN</sequence>